<dbReference type="EMBL" id="MSCH01000003">
    <property type="protein sequence ID" value="PQJ54230.1"/>
    <property type="molecule type" value="Genomic_DNA"/>
</dbReference>
<dbReference type="Gene3D" id="3.90.1150.10">
    <property type="entry name" value="Aspartate Aminotransferase, domain 1"/>
    <property type="match status" value="1"/>
</dbReference>
<evidence type="ECO:0000256" key="2">
    <source>
        <dbReference type="ARBA" id="ARBA00007441"/>
    </source>
</evidence>
<dbReference type="RefSeq" id="WP_105052743.1">
    <property type="nucleotide sequence ID" value="NZ_BMYG01000006.1"/>
</dbReference>
<dbReference type="InterPro" id="IPR015422">
    <property type="entry name" value="PyrdxlP-dep_Trfase_small"/>
</dbReference>
<dbReference type="InterPro" id="IPR051926">
    <property type="entry name" value="Ala_Aminotransferase"/>
</dbReference>
<dbReference type="Proteomes" id="UP000239007">
    <property type="component" value="Unassembled WGS sequence"/>
</dbReference>
<dbReference type="InterPro" id="IPR015421">
    <property type="entry name" value="PyrdxlP-dep_Trfase_major"/>
</dbReference>
<sequence>MKPIKKSSKLNNVCYDIRGPVLDYAKQLEAAGHKILNLNVGNPATFGFEAPDDMLKDVIKQLPKAQGYSDSQGLYSARVAIMQYYQQKSLKDVRVEDIYIGNGVSELIAMSMQALLDNGDEVLIPSPDYPLWTATVYLSGGKPVHYLCDEEKNWAPSIDDIKSKITKNTKAIVLINPNNPTGAVYSKQCLLEIAELAEQHGLIIFSDEIYDKVLYDKTIHHSIAVLRPDLFVVTFSGLSKNYRAAGFRIGWMLLSGNRTHVSDYIEGLNMLASMRLCPNVPCQYAIQQALGGYQSIDDLVEPGGRLYKQMEFAYKALNDIDGISCTRPQGAMYLFPKIDLEKFNIKDDELMVLDLLKQKHILLVHGRGFNWDKPDHFRLVFLPHLEELKPALADLADFFKHYKQ</sequence>
<accession>A0A2S7UYA1</accession>
<keyword evidence="5" id="KW-0663">Pyridoxal phosphate</keyword>
<dbReference type="SUPFAM" id="SSF53383">
    <property type="entry name" value="PLP-dependent transferases"/>
    <property type="match status" value="1"/>
</dbReference>
<proteinExistence type="inferred from homology"/>
<dbReference type="InterPro" id="IPR015424">
    <property type="entry name" value="PyrdxlP-dep_Trfase"/>
</dbReference>
<name>A0A2S7UYA1_9GAMM</name>
<dbReference type="Pfam" id="PF00155">
    <property type="entry name" value="Aminotran_1_2"/>
    <property type="match status" value="1"/>
</dbReference>
<keyword evidence="4 8" id="KW-0808">Transferase</keyword>
<evidence type="ECO:0000256" key="1">
    <source>
        <dbReference type="ARBA" id="ARBA00001933"/>
    </source>
</evidence>
<organism evidence="8 9">
    <name type="scientific">Psychrosphaera saromensis</name>
    <dbReference type="NCBI Taxonomy" id="716813"/>
    <lineage>
        <taxon>Bacteria</taxon>
        <taxon>Pseudomonadati</taxon>
        <taxon>Pseudomonadota</taxon>
        <taxon>Gammaproteobacteria</taxon>
        <taxon>Alteromonadales</taxon>
        <taxon>Pseudoalteromonadaceae</taxon>
        <taxon>Psychrosphaera</taxon>
    </lineage>
</organism>
<comment type="similarity">
    <text evidence="2">Belongs to the class-I pyridoxal-phosphate-dependent aminotransferase family.</text>
</comment>
<feature type="domain" description="Aminotransferase class I/classII large" evidence="7">
    <location>
        <begin position="34"/>
        <end position="387"/>
    </location>
</feature>
<dbReference type="Gene3D" id="3.40.640.10">
    <property type="entry name" value="Type I PLP-dependent aspartate aminotransferase-like (Major domain)"/>
    <property type="match status" value="1"/>
</dbReference>
<evidence type="ECO:0000256" key="5">
    <source>
        <dbReference type="ARBA" id="ARBA00022898"/>
    </source>
</evidence>
<comment type="cofactor">
    <cofactor evidence="1">
        <name>pyridoxal 5'-phosphate</name>
        <dbReference type="ChEBI" id="CHEBI:597326"/>
    </cofactor>
</comment>
<keyword evidence="9" id="KW-1185">Reference proteome</keyword>
<dbReference type="GO" id="GO:0004021">
    <property type="term" value="F:L-alanine:2-oxoglutarate aminotransferase activity"/>
    <property type="evidence" value="ECO:0007669"/>
    <property type="project" value="UniProtKB-EC"/>
</dbReference>
<evidence type="ECO:0000256" key="3">
    <source>
        <dbReference type="ARBA" id="ARBA00022576"/>
    </source>
</evidence>
<comment type="caution">
    <text evidence="8">The sequence shown here is derived from an EMBL/GenBank/DDBJ whole genome shotgun (WGS) entry which is preliminary data.</text>
</comment>
<dbReference type="PANTHER" id="PTHR43488:SF2">
    <property type="entry name" value="GLUTAMATE-PYRUVATE AMINOTRANSFERASE ALAA"/>
    <property type="match status" value="1"/>
</dbReference>
<dbReference type="OrthoDB" id="9803354at2"/>
<keyword evidence="3 8" id="KW-0032">Aminotransferase</keyword>
<dbReference type="PANTHER" id="PTHR43488">
    <property type="entry name" value="GLUTAMATE-PYRUVATE AMINOTRANSFERASE ALAA"/>
    <property type="match status" value="1"/>
</dbReference>
<reference evidence="8 9" key="1">
    <citation type="submission" date="2016-12" db="EMBL/GenBank/DDBJ databases">
        <title>Diversity of luminous bacteria.</title>
        <authorList>
            <person name="Yoshizawa S."/>
            <person name="Kogure K."/>
        </authorList>
    </citation>
    <scope>NUCLEOTIDE SEQUENCE [LARGE SCALE GENOMIC DNA]</scope>
    <source>
        <strain evidence="8 9">SA4-48</strain>
    </source>
</reference>
<evidence type="ECO:0000256" key="4">
    <source>
        <dbReference type="ARBA" id="ARBA00022679"/>
    </source>
</evidence>
<dbReference type="EC" id="2.6.1.2" evidence="6"/>
<gene>
    <name evidence="8" type="ORF">BTO11_11585</name>
</gene>
<evidence type="ECO:0000313" key="9">
    <source>
        <dbReference type="Proteomes" id="UP000239007"/>
    </source>
</evidence>
<evidence type="ECO:0000313" key="8">
    <source>
        <dbReference type="EMBL" id="PQJ54230.1"/>
    </source>
</evidence>
<dbReference type="CDD" id="cd00609">
    <property type="entry name" value="AAT_like"/>
    <property type="match status" value="1"/>
</dbReference>
<dbReference type="AlphaFoldDB" id="A0A2S7UYA1"/>
<dbReference type="GO" id="GO:0030170">
    <property type="term" value="F:pyridoxal phosphate binding"/>
    <property type="evidence" value="ECO:0007669"/>
    <property type="project" value="InterPro"/>
</dbReference>
<dbReference type="InterPro" id="IPR004839">
    <property type="entry name" value="Aminotransferase_I/II_large"/>
</dbReference>
<evidence type="ECO:0000259" key="7">
    <source>
        <dbReference type="Pfam" id="PF00155"/>
    </source>
</evidence>
<protein>
    <recommendedName>
        <fullName evidence="6">alanine transaminase</fullName>
        <ecNumber evidence="6">2.6.1.2</ecNumber>
    </recommendedName>
</protein>
<evidence type="ECO:0000256" key="6">
    <source>
        <dbReference type="ARBA" id="ARBA00026106"/>
    </source>
</evidence>